<dbReference type="Proteomes" id="UP000663874">
    <property type="component" value="Unassembled WGS sequence"/>
</dbReference>
<dbReference type="GO" id="GO:0003676">
    <property type="term" value="F:nucleic acid binding"/>
    <property type="evidence" value="ECO:0007669"/>
    <property type="project" value="InterPro"/>
</dbReference>
<organism evidence="3 4">
    <name type="scientific">Rotaria sordida</name>
    <dbReference type="NCBI Taxonomy" id="392033"/>
    <lineage>
        <taxon>Eukaryota</taxon>
        <taxon>Metazoa</taxon>
        <taxon>Spiralia</taxon>
        <taxon>Gnathifera</taxon>
        <taxon>Rotifera</taxon>
        <taxon>Eurotatoria</taxon>
        <taxon>Bdelloidea</taxon>
        <taxon>Philodinida</taxon>
        <taxon>Philodinidae</taxon>
        <taxon>Rotaria</taxon>
    </lineage>
</organism>
<name>A0A819PRP0_9BILA</name>
<evidence type="ECO:0000256" key="2">
    <source>
        <dbReference type="SAM" id="Phobius"/>
    </source>
</evidence>
<evidence type="ECO:0000313" key="3">
    <source>
        <dbReference type="EMBL" id="CAF4019584.1"/>
    </source>
</evidence>
<sequence>MMDPYPPPVFVIPGMKVGCMPYDAFLGSNLECFFSATCLNNTARWISSLPASDWPKPLNSSAMLNFLPNTSTLSIFDQLLIDHWNTTKNFSSYFTFCAPTECTYKVEQYHSFIYALTLLIGWYGGLIVGLHIIAPLIVKFSQYIYGWFLRKTQMKVHPTETQQDPDSKTSHVSTISLVSTVEAEHRLNDAHILTPAKQFDIEIVRFPVHHCLLNPIEMCWAEPKRSVRDQNTTFKLKDVEKLIWNWFNSCDSTFISNCIDHVQVYEENFKKADQYIEQIESELNDDDSIDMDSDLIEDEDED</sequence>
<dbReference type="InterPro" id="IPR036397">
    <property type="entry name" value="RNaseH_sf"/>
</dbReference>
<evidence type="ECO:0000313" key="4">
    <source>
        <dbReference type="Proteomes" id="UP000663874"/>
    </source>
</evidence>
<reference evidence="3" key="1">
    <citation type="submission" date="2021-02" db="EMBL/GenBank/DDBJ databases">
        <authorList>
            <person name="Nowell W R."/>
        </authorList>
    </citation>
    <scope>NUCLEOTIDE SEQUENCE</scope>
</reference>
<feature type="region of interest" description="Disordered" evidence="1">
    <location>
        <begin position="283"/>
        <end position="302"/>
    </location>
</feature>
<dbReference type="Gene3D" id="3.30.420.10">
    <property type="entry name" value="Ribonuclease H-like superfamily/Ribonuclease H"/>
    <property type="match status" value="1"/>
</dbReference>
<proteinExistence type="predicted"/>
<keyword evidence="2" id="KW-0472">Membrane</keyword>
<feature type="transmembrane region" description="Helical" evidence="2">
    <location>
        <begin position="112"/>
        <end position="138"/>
    </location>
</feature>
<keyword evidence="2" id="KW-0812">Transmembrane</keyword>
<gene>
    <name evidence="3" type="ORF">FNK824_LOCUS26992</name>
</gene>
<dbReference type="EMBL" id="CAJOBE010006868">
    <property type="protein sequence ID" value="CAF4019584.1"/>
    <property type="molecule type" value="Genomic_DNA"/>
</dbReference>
<evidence type="ECO:0000256" key="1">
    <source>
        <dbReference type="SAM" id="MobiDB-lite"/>
    </source>
</evidence>
<dbReference type="AlphaFoldDB" id="A0A819PRP0"/>
<accession>A0A819PRP0</accession>
<keyword evidence="2" id="KW-1133">Transmembrane helix</keyword>
<comment type="caution">
    <text evidence="3">The sequence shown here is derived from an EMBL/GenBank/DDBJ whole genome shotgun (WGS) entry which is preliminary data.</text>
</comment>
<protein>
    <submittedName>
        <fullName evidence="3">Uncharacterized protein</fullName>
    </submittedName>
</protein>